<evidence type="ECO:0000256" key="15">
    <source>
        <dbReference type="ARBA" id="ARBA00047951"/>
    </source>
</evidence>
<feature type="compositionally biased region" description="Polar residues" evidence="17">
    <location>
        <begin position="630"/>
        <end position="644"/>
    </location>
</feature>
<dbReference type="EMBL" id="CP093344">
    <property type="protein sequence ID" value="WOG89932.1"/>
    <property type="molecule type" value="Genomic_DNA"/>
</dbReference>
<dbReference type="InterPro" id="IPR017441">
    <property type="entry name" value="Protein_kinase_ATP_BS"/>
</dbReference>
<comment type="catalytic activity">
    <reaction evidence="14">
        <text>L-seryl-[protein] + ATP = O-phospho-L-seryl-[protein] + ADP + H(+)</text>
        <dbReference type="Rhea" id="RHEA:17989"/>
        <dbReference type="Rhea" id="RHEA-COMP:9863"/>
        <dbReference type="Rhea" id="RHEA-COMP:11604"/>
        <dbReference type="ChEBI" id="CHEBI:15378"/>
        <dbReference type="ChEBI" id="CHEBI:29999"/>
        <dbReference type="ChEBI" id="CHEBI:30616"/>
        <dbReference type="ChEBI" id="CHEBI:83421"/>
        <dbReference type="ChEBI" id="CHEBI:456216"/>
    </reaction>
</comment>
<feature type="domain" description="Protein kinase" evidence="20">
    <location>
        <begin position="330"/>
        <end position="606"/>
    </location>
</feature>
<reference evidence="22" key="2">
    <citation type="submission" date="2022-03" db="EMBL/GenBank/DDBJ databases">
        <title>Draft title - Genomic analysis of global carrot germplasm unveils the trajectory of domestication and the origin of high carotenoid orange carrot.</title>
        <authorList>
            <person name="Iorizzo M."/>
            <person name="Ellison S."/>
            <person name="Senalik D."/>
            <person name="Macko-Podgorni A."/>
            <person name="Grzebelus D."/>
            <person name="Bostan H."/>
            <person name="Rolling W."/>
            <person name="Curaba J."/>
            <person name="Simon P."/>
        </authorList>
    </citation>
    <scope>NUCLEOTIDE SEQUENCE</scope>
    <source>
        <tissue evidence="22">Leaf</tissue>
    </source>
</reference>
<comment type="catalytic activity">
    <reaction evidence="15">
        <text>L-threonyl-[protein] + ATP = O-phospho-L-threonyl-[protein] + ADP + H(+)</text>
        <dbReference type="Rhea" id="RHEA:46608"/>
        <dbReference type="Rhea" id="RHEA-COMP:11060"/>
        <dbReference type="Rhea" id="RHEA-COMP:11605"/>
        <dbReference type="ChEBI" id="CHEBI:15378"/>
        <dbReference type="ChEBI" id="CHEBI:30013"/>
        <dbReference type="ChEBI" id="CHEBI:30616"/>
        <dbReference type="ChEBI" id="CHEBI:61977"/>
        <dbReference type="ChEBI" id="CHEBI:456216"/>
    </reaction>
</comment>
<feature type="region of interest" description="Disordered" evidence="17">
    <location>
        <begin position="627"/>
        <end position="650"/>
    </location>
</feature>
<evidence type="ECO:0000256" key="11">
    <source>
        <dbReference type="ARBA" id="ARBA00023136"/>
    </source>
</evidence>
<comment type="subcellular location">
    <subcellularLocation>
        <location evidence="1">Membrane</location>
        <topology evidence="1">Single-pass membrane protein</topology>
    </subcellularLocation>
</comment>
<evidence type="ECO:0000256" key="14">
    <source>
        <dbReference type="ARBA" id="ARBA00047558"/>
    </source>
</evidence>
<evidence type="ECO:0000259" key="21">
    <source>
        <dbReference type="PROSITE" id="PS51473"/>
    </source>
</evidence>
<dbReference type="AlphaFoldDB" id="A0AAF0WHC4"/>
<dbReference type="SMART" id="SM00220">
    <property type="entry name" value="S_TKc"/>
    <property type="match status" value="1"/>
</dbReference>
<keyword evidence="2" id="KW-0723">Serine/threonine-protein kinase</keyword>
<keyword evidence="11 18" id="KW-0472">Membrane</keyword>
<feature type="domain" description="Gnk2-homologous" evidence="21">
    <location>
        <begin position="134"/>
        <end position="236"/>
    </location>
</feature>
<dbReference type="PROSITE" id="PS50011">
    <property type="entry name" value="PROTEIN_KINASE_DOM"/>
    <property type="match status" value="1"/>
</dbReference>
<evidence type="ECO:0000256" key="17">
    <source>
        <dbReference type="SAM" id="MobiDB-lite"/>
    </source>
</evidence>
<evidence type="ECO:0000256" key="7">
    <source>
        <dbReference type="ARBA" id="ARBA00022741"/>
    </source>
</evidence>
<dbReference type="PANTHER" id="PTHR27002">
    <property type="entry name" value="RECEPTOR-LIKE SERINE/THREONINE-PROTEIN KINASE SD1-8"/>
    <property type="match status" value="1"/>
</dbReference>
<organism evidence="22 23">
    <name type="scientific">Daucus carota subsp. sativus</name>
    <name type="common">Carrot</name>
    <dbReference type="NCBI Taxonomy" id="79200"/>
    <lineage>
        <taxon>Eukaryota</taxon>
        <taxon>Viridiplantae</taxon>
        <taxon>Streptophyta</taxon>
        <taxon>Embryophyta</taxon>
        <taxon>Tracheophyta</taxon>
        <taxon>Spermatophyta</taxon>
        <taxon>Magnoliopsida</taxon>
        <taxon>eudicotyledons</taxon>
        <taxon>Gunneridae</taxon>
        <taxon>Pentapetalae</taxon>
        <taxon>asterids</taxon>
        <taxon>campanulids</taxon>
        <taxon>Apiales</taxon>
        <taxon>Apiaceae</taxon>
        <taxon>Apioideae</taxon>
        <taxon>Scandiceae</taxon>
        <taxon>Daucinae</taxon>
        <taxon>Daucus</taxon>
        <taxon>Daucus sect. Daucus</taxon>
    </lineage>
</organism>
<dbReference type="CDD" id="cd23509">
    <property type="entry name" value="Gnk2-like"/>
    <property type="match status" value="2"/>
</dbReference>
<dbReference type="GO" id="GO:0005886">
    <property type="term" value="C:plasma membrane"/>
    <property type="evidence" value="ECO:0007669"/>
    <property type="project" value="TreeGrafter"/>
</dbReference>
<protein>
    <submittedName>
        <fullName evidence="22">Uncharacterized protein</fullName>
    </submittedName>
</protein>
<keyword evidence="4 18" id="KW-0812">Transmembrane</keyword>
<keyword evidence="7 16" id="KW-0547">Nucleotide-binding</keyword>
<evidence type="ECO:0000256" key="19">
    <source>
        <dbReference type="SAM" id="SignalP"/>
    </source>
</evidence>
<keyword evidence="13" id="KW-0325">Glycoprotein</keyword>
<dbReference type="Gene3D" id="3.30.430.20">
    <property type="entry name" value="Gnk2 domain, C-X8-C-X2-C motif"/>
    <property type="match status" value="2"/>
</dbReference>
<gene>
    <name evidence="22" type="ORF">DCAR_0209173</name>
</gene>
<keyword evidence="12" id="KW-0675">Receptor</keyword>
<dbReference type="Gene3D" id="3.30.200.20">
    <property type="entry name" value="Phosphorylase Kinase, domain 1"/>
    <property type="match status" value="1"/>
</dbReference>
<sequence>MASHVAILIIFSLYIGIIPVSQSRFVDKFCGTNGNYTSNSVYSKNLDSALANLYSASNTSNSGFYNASVGRNFDTANAVVLCRGDVQHDICRSCVKDSIVKLRELCPNQKEAVEWYDECMLRYSDNPVLNNLVIDPISSWWNGSNTSHANQYDQDLRALLDDLKDKTLRQKFATGKKSGPDFLTIYALMQCTPDLDSTQCSDCLDEIIRAISSRCFGIGCQVATASCRLRYEANRFYNETITFAAPPPESSVPPPENNDNTKRTVIIIVVVIVGVGLIIFLFISVCINRRKQKHRTPTEPSQQYDKVEDMRGTEFSQYDFTTIEVATNYFSDENKLGQGGFGAVYKGILRTGQEVAVKRLLRGLGQGEQEFKNEVMLVAQLQHRNLVRLLGFCYEGNERLLIYEFVPNASLDQFIFDSTNRSLLDWKRRYKIIGGVARGLLYLHEDSRLRIVHRDLKASNVLLDADMNPKIADFGMAKLFEIDETQGNTSRIVGTYGYMAPEYAMYGQFSVKSDVFSFGVLVLEIVSGQKNNCFRNGDDVQDLLSAAWKNWQEGKASNVIDPLLINNSESVREIIRCIHIGLLCVQEHVANRPTMASVVLMLNSFSLTLAVPTQPAFFMHSSIDPGESSAEATNNSRVNRTSGNAEDRSADYSVDNASITDLLPR</sequence>
<dbReference type="PROSITE" id="PS51473">
    <property type="entry name" value="GNK2"/>
    <property type="match status" value="2"/>
</dbReference>
<evidence type="ECO:0000256" key="6">
    <source>
        <dbReference type="ARBA" id="ARBA00022737"/>
    </source>
</evidence>
<keyword evidence="23" id="KW-1185">Reference proteome</keyword>
<dbReference type="Pfam" id="PF01657">
    <property type="entry name" value="Stress-antifung"/>
    <property type="match status" value="2"/>
</dbReference>
<keyword evidence="3" id="KW-0808">Transferase</keyword>
<dbReference type="FunFam" id="1.10.510.10:FF:000129">
    <property type="entry name" value="cysteine-rich receptor-like protein kinase 10"/>
    <property type="match status" value="1"/>
</dbReference>
<evidence type="ECO:0000313" key="22">
    <source>
        <dbReference type="EMBL" id="WOG89932.1"/>
    </source>
</evidence>
<feature type="signal peptide" evidence="19">
    <location>
        <begin position="1"/>
        <end position="23"/>
    </location>
</feature>
<dbReference type="InterPro" id="IPR008271">
    <property type="entry name" value="Ser/Thr_kinase_AS"/>
</dbReference>
<dbReference type="InterPro" id="IPR038408">
    <property type="entry name" value="GNK2_sf"/>
</dbReference>
<evidence type="ECO:0000256" key="5">
    <source>
        <dbReference type="ARBA" id="ARBA00022729"/>
    </source>
</evidence>
<evidence type="ECO:0000256" key="18">
    <source>
        <dbReference type="SAM" id="Phobius"/>
    </source>
</evidence>
<reference evidence="22" key="1">
    <citation type="journal article" date="2016" name="Nat. Genet.">
        <title>A high-quality carrot genome assembly provides new insights into carotenoid accumulation and asterid genome evolution.</title>
        <authorList>
            <person name="Iorizzo M."/>
            <person name="Ellison S."/>
            <person name="Senalik D."/>
            <person name="Zeng P."/>
            <person name="Satapoomin P."/>
            <person name="Huang J."/>
            <person name="Bowman M."/>
            <person name="Iovene M."/>
            <person name="Sanseverino W."/>
            <person name="Cavagnaro P."/>
            <person name="Yildiz M."/>
            <person name="Macko-Podgorni A."/>
            <person name="Moranska E."/>
            <person name="Grzebelus E."/>
            <person name="Grzebelus D."/>
            <person name="Ashrafi H."/>
            <person name="Zheng Z."/>
            <person name="Cheng S."/>
            <person name="Spooner D."/>
            <person name="Van Deynze A."/>
            <person name="Simon P."/>
        </authorList>
    </citation>
    <scope>NUCLEOTIDE SEQUENCE</scope>
    <source>
        <tissue evidence="22">Leaf</tissue>
    </source>
</reference>
<feature type="chain" id="PRO_5042166160" evidence="19">
    <location>
        <begin position="24"/>
        <end position="665"/>
    </location>
</feature>
<dbReference type="GO" id="GO:0006979">
    <property type="term" value="P:response to oxidative stress"/>
    <property type="evidence" value="ECO:0007669"/>
    <property type="project" value="UniProtKB-ARBA"/>
</dbReference>
<evidence type="ECO:0000256" key="13">
    <source>
        <dbReference type="ARBA" id="ARBA00023180"/>
    </source>
</evidence>
<evidence type="ECO:0000313" key="23">
    <source>
        <dbReference type="Proteomes" id="UP000077755"/>
    </source>
</evidence>
<dbReference type="SUPFAM" id="SSF56112">
    <property type="entry name" value="Protein kinase-like (PK-like)"/>
    <property type="match status" value="1"/>
</dbReference>
<dbReference type="InterPro" id="IPR001245">
    <property type="entry name" value="Ser-Thr/Tyr_kinase_cat_dom"/>
</dbReference>
<evidence type="ECO:0000256" key="12">
    <source>
        <dbReference type="ARBA" id="ARBA00023170"/>
    </source>
</evidence>
<keyword evidence="5 19" id="KW-0732">Signal</keyword>
<evidence type="ECO:0000256" key="4">
    <source>
        <dbReference type="ARBA" id="ARBA00022692"/>
    </source>
</evidence>
<dbReference type="GO" id="GO:0004674">
    <property type="term" value="F:protein serine/threonine kinase activity"/>
    <property type="evidence" value="ECO:0007669"/>
    <property type="project" value="UniProtKB-KW"/>
</dbReference>
<dbReference type="InterPro" id="IPR011009">
    <property type="entry name" value="Kinase-like_dom_sf"/>
</dbReference>
<proteinExistence type="predicted"/>
<dbReference type="PROSITE" id="PS00108">
    <property type="entry name" value="PROTEIN_KINASE_ST"/>
    <property type="match status" value="1"/>
</dbReference>
<evidence type="ECO:0000256" key="16">
    <source>
        <dbReference type="PROSITE-ProRule" id="PRU10141"/>
    </source>
</evidence>
<evidence type="ECO:0000256" key="2">
    <source>
        <dbReference type="ARBA" id="ARBA00022527"/>
    </source>
</evidence>
<keyword evidence="10 18" id="KW-1133">Transmembrane helix</keyword>
<dbReference type="Gene3D" id="1.10.510.10">
    <property type="entry name" value="Transferase(Phosphotransferase) domain 1"/>
    <property type="match status" value="1"/>
</dbReference>
<dbReference type="GO" id="GO:0005524">
    <property type="term" value="F:ATP binding"/>
    <property type="evidence" value="ECO:0007669"/>
    <property type="project" value="UniProtKB-UniRule"/>
</dbReference>
<dbReference type="Pfam" id="PF07714">
    <property type="entry name" value="PK_Tyr_Ser-Thr"/>
    <property type="match status" value="1"/>
</dbReference>
<dbReference type="FunFam" id="3.30.430.20:FF:000003">
    <property type="entry name" value="Cysteine-rich RLK (RECEPTOR-like protein kinase) 10"/>
    <property type="match status" value="1"/>
</dbReference>
<name>A0AAF0WHC4_DAUCS</name>
<evidence type="ECO:0000256" key="8">
    <source>
        <dbReference type="ARBA" id="ARBA00022777"/>
    </source>
</evidence>
<evidence type="ECO:0000256" key="3">
    <source>
        <dbReference type="ARBA" id="ARBA00022679"/>
    </source>
</evidence>
<keyword evidence="8" id="KW-0418">Kinase</keyword>
<dbReference type="InterPro" id="IPR000719">
    <property type="entry name" value="Prot_kinase_dom"/>
</dbReference>
<accession>A0AAF0WHC4</accession>
<evidence type="ECO:0000256" key="10">
    <source>
        <dbReference type="ARBA" id="ARBA00022989"/>
    </source>
</evidence>
<evidence type="ECO:0000259" key="20">
    <source>
        <dbReference type="PROSITE" id="PS50011"/>
    </source>
</evidence>
<dbReference type="FunFam" id="3.30.200.20:FF:000142">
    <property type="entry name" value="Cysteine-rich receptor-like protein kinase 10"/>
    <property type="match status" value="1"/>
</dbReference>
<dbReference type="InterPro" id="IPR002902">
    <property type="entry name" value="GNK2"/>
</dbReference>
<evidence type="ECO:0000256" key="9">
    <source>
        <dbReference type="ARBA" id="ARBA00022840"/>
    </source>
</evidence>
<dbReference type="Proteomes" id="UP000077755">
    <property type="component" value="Chromosome 2"/>
</dbReference>
<feature type="transmembrane region" description="Helical" evidence="18">
    <location>
        <begin position="265"/>
        <end position="287"/>
    </location>
</feature>
<dbReference type="PROSITE" id="PS00107">
    <property type="entry name" value="PROTEIN_KINASE_ATP"/>
    <property type="match status" value="1"/>
</dbReference>
<evidence type="ECO:0000256" key="1">
    <source>
        <dbReference type="ARBA" id="ARBA00004167"/>
    </source>
</evidence>
<feature type="domain" description="Gnk2-homologous" evidence="21">
    <location>
        <begin position="24"/>
        <end position="128"/>
    </location>
</feature>
<keyword evidence="6" id="KW-0677">Repeat</keyword>
<dbReference type="PANTHER" id="PTHR27002:SF1073">
    <property type="entry name" value="CYSTEINE-RICH RECEPTOR-LIKE PROTEIN KINASE 29"/>
    <property type="match status" value="1"/>
</dbReference>
<dbReference type="CDD" id="cd14066">
    <property type="entry name" value="STKc_IRAK"/>
    <property type="match status" value="1"/>
</dbReference>
<feature type="binding site" evidence="16">
    <location>
        <position position="358"/>
    </location>
    <ligand>
        <name>ATP</name>
        <dbReference type="ChEBI" id="CHEBI:30616"/>
    </ligand>
</feature>
<keyword evidence="9 16" id="KW-0067">ATP-binding</keyword>